<organism evidence="7 8">
    <name type="scientific">Zophobas morio</name>
    <dbReference type="NCBI Taxonomy" id="2755281"/>
    <lineage>
        <taxon>Eukaryota</taxon>
        <taxon>Metazoa</taxon>
        <taxon>Ecdysozoa</taxon>
        <taxon>Arthropoda</taxon>
        <taxon>Hexapoda</taxon>
        <taxon>Insecta</taxon>
        <taxon>Pterygota</taxon>
        <taxon>Neoptera</taxon>
        <taxon>Endopterygota</taxon>
        <taxon>Coleoptera</taxon>
        <taxon>Polyphaga</taxon>
        <taxon>Cucujiformia</taxon>
        <taxon>Tenebrionidae</taxon>
        <taxon>Zophobas</taxon>
    </lineage>
</organism>
<dbReference type="PRINTS" id="PR00722">
    <property type="entry name" value="CHYMOTRYPSIN"/>
</dbReference>
<keyword evidence="3" id="KW-0732">Signal</keyword>
<feature type="domain" description="Peptidase S1" evidence="6">
    <location>
        <begin position="32"/>
        <end position="224"/>
    </location>
</feature>
<evidence type="ECO:0000256" key="5">
    <source>
        <dbReference type="ARBA" id="ARBA00023180"/>
    </source>
</evidence>
<name>A0AA38I0D5_9CUCU</name>
<keyword evidence="5" id="KW-0325">Glycoprotein</keyword>
<reference evidence="7" key="1">
    <citation type="journal article" date="2023" name="G3 (Bethesda)">
        <title>Whole genome assemblies of Zophobas morio and Tenebrio molitor.</title>
        <authorList>
            <person name="Kaur S."/>
            <person name="Stinson S.A."/>
            <person name="diCenzo G.C."/>
        </authorList>
    </citation>
    <scope>NUCLEOTIDE SEQUENCE</scope>
    <source>
        <strain evidence="7">QUZm001</strain>
    </source>
</reference>
<accession>A0AA38I0D5</accession>
<evidence type="ECO:0000256" key="2">
    <source>
        <dbReference type="ARBA" id="ARBA00022525"/>
    </source>
</evidence>
<evidence type="ECO:0000313" key="8">
    <source>
        <dbReference type="Proteomes" id="UP001168821"/>
    </source>
</evidence>
<dbReference type="FunFam" id="2.40.10.10:FF:000054">
    <property type="entry name" value="Complement C1r subcomponent"/>
    <property type="match status" value="1"/>
</dbReference>
<keyword evidence="8" id="KW-1185">Reference proteome</keyword>
<dbReference type="InterPro" id="IPR033116">
    <property type="entry name" value="TRYPSIN_SER"/>
</dbReference>
<dbReference type="InterPro" id="IPR009003">
    <property type="entry name" value="Peptidase_S1_PA"/>
</dbReference>
<proteinExistence type="predicted"/>
<gene>
    <name evidence="7" type="ORF">Zmor_026917</name>
</gene>
<dbReference type="CDD" id="cd00190">
    <property type="entry name" value="Tryp_SPc"/>
    <property type="match status" value="1"/>
</dbReference>
<keyword evidence="4" id="KW-1015">Disulfide bond</keyword>
<dbReference type="GO" id="GO:0005576">
    <property type="term" value="C:extracellular region"/>
    <property type="evidence" value="ECO:0007669"/>
    <property type="project" value="UniProtKB-SubCell"/>
</dbReference>
<dbReference type="GO" id="GO:0004252">
    <property type="term" value="F:serine-type endopeptidase activity"/>
    <property type="evidence" value="ECO:0007669"/>
    <property type="project" value="InterPro"/>
</dbReference>
<sequence length="225" mass="25704">MASTKFQISIHYQAIRLRNFLWDAYIQFLTFHRGNALWVRLGITRLTDRYRRQQIKITERIPHPEYRVDSHCHDIGLLRLKKAARLNSFSQPACLYLDSEIRSERAIATGWGYTSYGGSTSNDLLKVVLDLFNQSTCSQYYQNHRRVTQGILDNLQVCAGSVKGNNDTCQGDSGGPLQIYHRGDAIKCMYDIIGVSSFGLGFVGSPGVYVRVSNYIKWIEDIVWP</sequence>
<dbReference type="Gene3D" id="2.40.10.10">
    <property type="entry name" value="Trypsin-like serine proteases"/>
    <property type="match status" value="1"/>
</dbReference>
<evidence type="ECO:0000256" key="1">
    <source>
        <dbReference type="ARBA" id="ARBA00004613"/>
    </source>
</evidence>
<dbReference type="SUPFAM" id="SSF50494">
    <property type="entry name" value="Trypsin-like serine proteases"/>
    <property type="match status" value="1"/>
</dbReference>
<dbReference type="Proteomes" id="UP001168821">
    <property type="component" value="Unassembled WGS sequence"/>
</dbReference>
<dbReference type="Pfam" id="PF00089">
    <property type="entry name" value="Trypsin"/>
    <property type="match status" value="1"/>
</dbReference>
<dbReference type="PANTHER" id="PTHR24258:SF136">
    <property type="entry name" value="GH06673P-RELATED"/>
    <property type="match status" value="1"/>
</dbReference>
<dbReference type="PROSITE" id="PS50240">
    <property type="entry name" value="TRYPSIN_DOM"/>
    <property type="match status" value="1"/>
</dbReference>
<dbReference type="PROSITE" id="PS00135">
    <property type="entry name" value="TRYPSIN_SER"/>
    <property type="match status" value="1"/>
</dbReference>
<dbReference type="InterPro" id="IPR043504">
    <property type="entry name" value="Peptidase_S1_PA_chymotrypsin"/>
</dbReference>
<evidence type="ECO:0000313" key="7">
    <source>
        <dbReference type="EMBL" id="KAJ3644249.1"/>
    </source>
</evidence>
<dbReference type="SMART" id="SM00020">
    <property type="entry name" value="Tryp_SPc"/>
    <property type="match status" value="1"/>
</dbReference>
<evidence type="ECO:0000256" key="4">
    <source>
        <dbReference type="ARBA" id="ARBA00023157"/>
    </source>
</evidence>
<evidence type="ECO:0000256" key="3">
    <source>
        <dbReference type="ARBA" id="ARBA00022729"/>
    </source>
</evidence>
<dbReference type="InterPro" id="IPR001314">
    <property type="entry name" value="Peptidase_S1A"/>
</dbReference>
<dbReference type="AlphaFoldDB" id="A0AA38I0D5"/>
<evidence type="ECO:0000259" key="6">
    <source>
        <dbReference type="PROSITE" id="PS50240"/>
    </source>
</evidence>
<protein>
    <recommendedName>
        <fullName evidence="6">Peptidase S1 domain-containing protein</fullName>
    </recommendedName>
</protein>
<dbReference type="EMBL" id="JALNTZ010000008">
    <property type="protein sequence ID" value="KAJ3644249.1"/>
    <property type="molecule type" value="Genomic_DNA"/>
</dbReference>
<keyword evidence="2" id="KW-0964">Secreted</keyword>
<dbReference type="InterPro" id="IPR001254">
    <property type="entry name" value="Trypsin_dom"/>
</dbReference>
<comment type="subcellular location">
    <subcellularLocation>
        <location evidence="1">Secreted</location>
    </subcellularLocation>
</comment>
<comment type="caution">
    <text evidence="7">The sequence shown here is derived from an EMBL/GenBank/DDBJ whole genome shotgun (WGS) entry which is preliminary data.</text>
</comment>
<dbReference type="PANTHER" id="PTHR24258">
    <property type="entry name" value="SERINE PROTEASE-RELATED"/>
    <property type="match status" value="1"/>
</dbReference>
<dbReference type="GO" id="GO:0006508">
    <property type="term" value="P:proteolysis"/>
    <property type="evidence" value="ECO:0007669"/>
    <property type="project" value="InterPro"/>
</dbReference>